<feature type="domain" description="ABC transmembrane type-1" evidence="6">
    <location>
        <begin position="23"/>
        <end position="258"/>
    </location>
</feature>
<proteinExistence type="predicted"/>
<dbReference type="GO" id="GO:0005524">
    <property type="term" value="F:ATP binding"/>
    <property type="evidence" value="ECO:0007669"/>
    <property type="project" value="UniProtKB-KW"/>
</dbReference>
<evidence type="ECO:0000256" key="3">
    <source>
        <dbReference type="ARBA" id="ARBA00022989"/>
    </source>
</evidence>
<keyword evidence="4 5" id="KW-0472">Membrane</keyword>
<feature type="transmembrane region" description="Helical" evidence="5">
    <location>
        <begin position="125"/>
        <end position="149"/>
    </location>
</feature>
<accession>A0A7K1FK86</accession>
<evidence type="ECO:0000256" key="1">
    <source>
        <dbReference type="ARBA" id="ARBA00004651"/>
    </source>
</evidence>
<dbReference type="EMBL" id="WLYK01000001">
    <property type="protein sequence ID" value="MTD13274.1"/>
    <property type="molecule type" value="Genomic_DNA"/>
</dbReference>
<keyword evidence="3 5" id="KW-1133">Transmembrane helix</keyword>
<protein>
    <submittedName>
        <fullName evidence="7">ATP-binding cassette domain-containing protein</fullName>
    </submittedName>
</protein>
<dbReference type="PROSITE" id="PS50929">
    <property type="entry name" value="ABC_TM1F"/>
    <property type="match status" value="1"/>
</dbReference>
<sequence>MTSTRAGRDVLADCFRWGRRGLLGAAVCGVIAELAVVAMPMAVGRAVEQLPGDGSVGVLLWPTALVLLGVAAAVLTRVEQRGSWLTGARVVGRLRCEIGVAVLDPGPVRDPGEVASRIQRDGDHLWDWMGGLVGTTRALAGLAGILVAALLLDPVLGTIAVIATVASVGGGVWFAPRYQARSLLLAEAHGRAASRLQELVAGLPAARGLGVTPELLRRNRSGGADIADRAVAAAVYAARWDLATRAVPLLGIAAGLALRTDGGPGPGGLLAWITWMVLLSATCGRLVSQQEVRRTAAASADRLAELLAAPGSAAPAHLPERPQLLSGSITENIAVGRAVSVAEIRLAADRAALQEDVERLPDGFDTVVGDGGRLLSGGQRQRLALARELLDDPPELVLAGALDAVDAVTVRRILDRAAADGRRLTTTEGAA</sequence>
<name>A0A7K1FK86_9ACTN</name>
<dbReference type="RefSeq" id="WP_154767163.1">
    <property type="nucleotide sequence ID" value="NZ_WLYK01000001.1"/>
</dbReference>
<keyword evidence="8" id="KW-1185">Reference proteome</keyword>
<dbReference type="Gene3D" id="3.40.50.300">
    <property type="entry name" value="P-loop containing nucleotide triphosphate hydrolases"/>
    <property type="match status" value="1"/>
</dbReference>
<dbReference type="SUPFAM" id="SSF52540">
    <property type="entry name" value="P-loop containing nucleoside triphosphate hydrolases"/>
    <property type="match status" value="1"/>
</dbReference>
<keyword evidence="7" id="KW-0547">Nucleotide-binding</keyword>
<dbReference type="InterPro" id="IPR036640">
    <property type="entry name" value="ABC1_TM_sf"/>
</dbReference>
<dbReference type="AlphaFoldDB" id="A0A7K1FK86"/>
<gene>
    <name evidence="7" type="ORF">GIS00_04840</name>
</gene>
<evidence type="ECO:0000256" key="5">
    <source>
        <dbReference type="SAM" id="Phobius"/>
    </source>
</evidence>
<dbReference type="InterPro" id="IPR011527">
    <property type="entry name" value="ABC1_TM_dom"/>
</dbReference>
<feature type="transmembrane region" description="Helical" evidence="5">
    <location>
        <begin position="55"/>
        <end position="75"/>
    </location>
</feature>
<evidence type="ECO:0000313" key="8">
    <source>
        <dbReference type="Proteomes" id="UP000460221"/>
    </source>
</evidence>
<reference evidence="7 8" key="1">
    <citation type="submission" date="2019-11" db="EMBL/GenBank/DDBJ databases">
        <authorList>
            <person name="Jiang L.-Q."/>
        </authorList>
    </citation>
    <scope>NUCLEOTIDE SEQUENCE [LARGE SCALE GENOMIC DNA]</scope>
    <source>
        <strain evidence="7 8">YIM 132087</strain>
    </source>
</reference>
<dbReference type="GO" id="GO:0005886">
    <property type="term" value="C:plasma membrane"/>
    <property type="evidence" value="ECO:0007669"/>
    <property type="project" value="UniProtKB-SubCell"/>
</dbReference>
<evidence type="ECO:0000256" key="2">
    <source>
        <dbReference type="ARBA" id="ARBA00022692"/>
    </source>
</evidence>
<dbReference type="Proteomes" id="UP000460221">
    <property type="component" value="Unassembled WGS sequence"/>
</dbReference>
<dbReference type="SUPFAM" id="SSF90123">
    <property type="entry name" value="ABC transporter transmembrane region"/>
    <property type="match status" value="1"/>
</dbReference>
<dbReference type="Pfam" id="PF00664">
    <property type="entry name" value="ABC_membrane"/>
    <property type="match status" value="1"/>
</dbReference>
<dbReference type="GO" id="GO:0015421">
    <property type="term" value="F:ABC-type oligopeptide transporter activity"/>
    <property type="evidence" value="ECO:0007669"/>
    <property type="project" value="TreeGrafter"/>
</dbReference>
<keyword evidence="7" id="KW-0067">ATP-binding</keyword>
<organism evidence="7 8">
    <name type="scientific">Nakamurella alba</name>
    <dbReference type="NCBI Taxonomy" id="2665158"/>
    <lineage>
        <taxon>Bacteria</taxon>
        <taxon>Bacillati</taxon>
        <taxon>Actinomycetota</taxon>
        <taxon>Actinomycetes</taxon>
        <taxon>Nakamurellales</taxon>
        <taxon>Nakamurellaceae</taxon>
        <taxon>Nakamurella</taxon>
    </lineage>
</organism>
<feature type="transmembrane region" description="Helical" evidence="5">
    <location>
        <begin position="21"/>
        <end position="43"/>
    </location>
</feature>
<dbReference type="InterPro" id="IPR027417">
    <property type="entry name" value="P-loop_NTPase"/>
</dbReference>
<comment type="subcellular location">
    <subcellularLocation>
        <location evidence="1">Cell membrane</location>
        <topology evidence="1">Multi-pass membrane protein</topology>
    </subcellularLocation>
</comment>
<dbReference type="Gene3D" id="1.20.1560.10">
    <property type="entry name" value="ABC transporter type 1, transmembrane domain"/>
    <property type="match status" value="1"/>
</dbReference>
<feature type="transmembrane region" description="Helical" evidence="5">
    <location>
        <begin position="155"/>
        <end position="175"/>
    </location>
</feature>
<dbReference type="InterPro" id="IPR039421">
    <property type="entry name" value="Type_1_exporter"/>
</dbReference>
<evidence type="ECO:0000313" key="7">
    <source>
        <dbReference type="EMBL" id="MTD13274.1"/>
    </source>
</evidence>
<evidence type="ECO:0000259" key="6">
    <source>
        <dbReference type="PROSITE" id="PS50929"/>
    </source>
</evidence>
<dbReference type="PANTHER" id="PTHR43394">
    <property type="entry name" value="ATP-DEPENDENT PERMEASE MDL1, MITOCHONDRIAL"/>
    <property type="match status" value="1"/>
</dbReference>
<comment type="caution">
    <text evidence="7">The sequence shown here is derived from an EMBL/GenBank/DDBJ whole genome shotgun (WGS) entry which is preliminary data.</text>
</comment>
<evidence type="ECO:0000256" key="4">
    <source>
        <dbReference type="ARBA" id="ARBA00023136"/>
    </source>
</evidence>
<keyword evidence="2 5" id="KW-0812">Transmembrane</keyword>
<dbReference type="PANTHER" id="PTHR43394:SF1">
    <property type="entry name" value="ATP-BINDING CASSETTE SUB-FAMILY B MEMBER 10, MITOCHONDRIAL"/>
    <property type="match status" value="1"/>
</dbReference>